<proteinExistence type="predicted"/>
<keyword evidence="1" id="KW-0472">Membrane</keyword>
<dbReference type="AlphaFoldDB" id="A0A2V1D8X2"/>
<dbReference type="Proteomes" id="UP000244855">
    <property type="component" value="Unassembled WGS sequence"/>
</dbReference>
<gene>
    <name evidence="2" type="ORF">DM02DRAFT_618577</name>
</gene>
<keyword evidence="1" id="KW-0812">Transmembrane</keyword>
<protein>
    <submittedName>
        <fullName evidence="2">Uncharacterized protein</fullName>
    </submittedName>
</protein>
<sequence length="75" mass="8650">MASVRRMDAYEIGRIYGVVAVIILTILVAFISVWLGRKIRKHYNAKEYVEEIPRANDVELSNMNCTHCVHPGYRV</sequence>
<accession>A0A2V1D8X2</accession>
<evidence type="ECO:0000313" key="2">
    <source>
        <dbReference type="EMBL" id="PVH94515.1"/>
    </source>
</evidence>
<evidence type="ECO:0000256" key="1">
    <source>
        <dbReference type="SAM" id="Phobius"/>
    </source>
</evidence>
<dbReference type="EMBL" id="KZ805531">
    <property type="protein sequence ID" value="PVH94515.1"/>
    <property type="molecule type" value="Genomic_DNA"/>
</dbReference>
<name>A0A2V1D8X2_9PLEO</name>
<feature type="transmembrane region" description="Helical" evidence="1">
    <location>
        <begin position="15"/>
        <end position="36"/>
    </location>
</feature>
<organism evidence="2 3">
    <name type="scientific">Periconia macrospinosa</name>
    <dbReference type="NCBI Taxonomy" id="97972"/>
    <lineage>
        <taxon>Eukaryota</taxon>
        <taxon>Fungi</taxon>
        <taxon>Dikarya</taxon>
        <taxon>Ascomycota</taxon>
        <taxon>Pezizomycotina</taxon>
        <taxon>Dothideomycetes</taxon>
        <taxon>Pleosporomycetidae</taxon>
        <taxon>Pleosporales</taxon>
        <taxon>Massarineae</taxon>
        <taxon>Periconiaceae</taxon>
        <taxon>Periconia</taxon>
    </lineage>
</organism>
<keyword evidence="1" id="KW-1133">Transmembrane helix</keyword>
<evidence type="ECO:0000313" key="3">
    <source>
        <dbReference type="Proteomes" id="UP000244855"/>
    </source>
</evidence>
<reference evidence="2 3" key="1">
    <citation type="journal article" date="2018" name="Sci. Rep.">
        <title>Comparative genomics provides insights into the lifestyle and reveals functional heterogeneity of dark septate endophytic fungi.</title>
        <authorList>
            <person name="Knapp D.G."/>
            <person name="Nemeth J.B."/>
            <person name="Barry K."/>
            <person name="Hainaut M."/>
            <person name="Henrissat B."/>
            <person name="Johnson J."/>
            <person name="Kuo A."/>
            <person name="Lim J.H.P."/>
            <person name="Lipzen A."/>
            <person name="Nolan M."/>
            <person name="Ohm R.A."/>
            <person name="Tamas L."/>
            <person name="Grigoriev I.V."/>
            <person name="Spatafora J.W."/>
            <person name="Nagy L.G."/>
            <person name="Kovacs G.M."/>
        </authorList>
    </citation>
    <scope>NUCLEOTIDE SEQUENCE [LARGE SCALE GENOMIC DNA]</scope>
    <source>
        <strain evidence="2 3">DSE2036</strain>
    </source>
</reference>
<keyword evidence="3" id="KW-1185">Reference proteome</keyword>